<dbReference type="Pfam" id="PF00903">
    <property type="entry name" value="Glyoxalase"/>
    <property type="match status" value="1"/>
</dbReference>
<dbReference type="EMBL" id="JACEIQ010000002">
    <property type="protein sequence ID" value="MBA4493490.1"/>
    <property type="molecule type" value="Genomic_DNA"/>
</dbReference>
<dbReference type="GO" id="GO:0046872">
    <property type="term" value="F:metal ion binding"/>
    <property type="evidence" value="ECO:0007669"/>
    <property type="project" value="UniProtKB-KW"/>
</dbReference>
<dbReference type="InterPro" id="IPR050383">
    <property type="entry name" value="GlyoxalaseI/FosfomycinResist"/>
</dbReference>
<feature type="domain" description="VOC" evidence="2">
    <location>
        <begin position="6"/>
        <end position="125"/>
    </location>
</feature>
<protein>
    <submittedName>
        <fullName evidence="3">VOC family protein</fullName>
    </submittedName>
</protein>
<evidence type="ECO:0000313" key="3">
    <source>
        <dbReference type="EMBL" id="MBA4493490.1"/>
    </source>
</evidence>
<dbReference type="PANTHER" id="PTHR21366:SF22">
    <property type="entry name" value="VOC DOMAIN-CONTAINING PROTEIN"/>
    <property type="match status" value="1"/>
</dbReference>
<dbReference type="RefSeq" id="WP_181750717.1">
    <property type="nucleotide sequence ID" value="NZ_JACEIQ010000002.1"/>
</dbReference>
<evidence type="ECO:0000259" key="2">
    <source>
        <dbReference type="PROSITE" id="PS51819"/>
    </source>
</evidence>
<dbReference type="Gene3D" id="3.10.180.10">
    <property type="entry name" value="2,3-Dihydroxybiphenyl 1,2-Dioxygenase, domain 1"/>
    <property type="match status" value="1"/>
</dbReference>
<name>A0A7W2A7F6_9BACL</name>
<keyword evidence="1" id="KW-0479">Metal-binding</keyword>
<proteinExistence type="predicted"/>
<gene>
    <name evidence="3" type="ORF">H1191_04120</name>
</gene>
<keyword evidence="4" id="KW-1185">Reference proteome</keyword>
<sequence length="134" mass="15306">MIRSVGLHHVSLSVSDLEKAKDFYGRILGLKEIERPPFDFPGAWYSIGTQQIHLIVHPASETIRRNEKIDTKEGHVALRIKDYDEALSWLRKQGVKVLEKPDSKSGFAQIFCCDPDGNIVELNVDRQDYISKKN</sequence>
<evidence type="ECO:0000313" key="4">
    <source>
        <dbReference type="Proteomes" id="UP000535491"/>
    </source>
</evidence>
<dbReference type="GO" id="GO:0004462">
    <property type="term" value="F:lactoylglutathione lyase activity"/>
    <property type="evidence" value="ECO:0007669"/>
    <property type="project" value="InterPro"/>
</dbReference>
<comment type="caution">
    <text evidence="3">The sequence shown here is derived from an EMBL/GenBank/DDBJ whole genome shotgun (WGS) entry which is preliminary data.</text>
</comment>
<dbReference type="PROSITE" id="PS00934">
    <property type="entry name" value="GLYOXALASE_I_1"/>
    <property type="match status" value="1"/>
</dbReference>
<dbReference type="InterPro" id="IPR018146">
    <property type="entry name" value="Glyoxalase_1_CS"/>
</dbReference>
<accession>A0A7W2A7F6</accession>
<dbReference type="InterPro" id="IPR037523">
    <property type="entry name" value="VOC_core"/>
</dbReference>
<dbReference type="Proteomes" id="UP000535491">
    <property type="component" value="Unassembled WGS sequence"/>
</dbReference>
<dbReference type="PANTHER" id="PTHR21366">
    <property type="entry name" value="GLYOXALASE FAMILY PROTEIN"/>
    <property type="match status" value="1"/>
</dbReference>
<dbReference type="InterPro" id="IPR029068">
    <property type="entry name" value="Glyas_Bleomycin-R_OHBP_Dase"/>
</dbReference>
<dbReference type="InterPro" id="IPR004360">
    <property type="entry name" value="Glyas_Fos-R_dOase_dom"/>
</dbReference>
<dbReference type="AlphaFoldDB" id="A0A7W2A7F6"/>
<reference evidence="3 4" key="1">
    <citation type="submission" date="2020-07" db="EMBL/GenBank/DDBJ databases">
        <authorList>
            <person name="Feng H."/>
        </authorList>
    </citation>
    <scope>NUCLEOTIDE SEQUENCE [LARGE SCALE GENOMIC DNA]</scope>
    <source>
        <strain evidence="4">s-10</strain>
    </source>
</reference>
<dbReference type="PROSITE" id="PS51819">
    <property type="entry name" value="VOC"/>
    <property type="match status" value="1"/>
</dbReference>
<organism evidence="3 4">
    <name type="scientific">Paenactinomyces guangxiensis</name>
    <dbReference type="NCBI Taxonomy" id="1490290"/>
    <lineage>
        <taxon>Bacteria</taxon>
        <taxon>Bacillati</taxon>
        <taxon>Bacillota</taxon>
        <taxon>Bacilli</taxon>
        <taxon>Bacillales</taxon>
        <taxon>Thermoactinomycetaceae</taxon>
        <taxon>Paenactinomyces</taxon>
    </lineage>
</organism>
<dbReference type="SUPFAM" id="SSF54593">
    <property type="entry name" value="Glyoxalase/Bleomycin resistance protein/Dihydroxybiphenyl dioxygenase"/>
    <property type="match status" value="1"/>
</dbReference>
<evidence type="ECO:0000256" key="1">
    <source>
        <dbReference type="ARBA" id="ARBA00022723"/>
    </source>
</evidence>